<feature type="transmembrane region" description="Helical" evidence="2">
    <location>
        <begin position="100"/>
        <end position="121"/>
    </location>
</feature>
<feature type="transmembrane region" description="Helical" evidence="2">
    <location>
        <begin position="220"/>
        <end position="238"/>
    </location>
</feature>
<evidence type="ECO:0000313" key="4">
    <source>
        <dbReference type="Proteomes" id="UP001500037"/>
    </source>
</evidence>
<comment type="caution">
    <text evidence="3">The sequence shown here is derived from an EMBL/GenBank/DDBJ whole genome shotgun (WGS) entry which is preliminary data.</text>
</comment>
<feature type="region of interest" description="Disordered" evidence="1">
    <location>
        <begin position="434"/>
        <end position="470"/>
    </location>
</feature>
<dbReference type="PANTHER" id="PTHR36840:SF1">
    <property type="entry name" value="BLL5714 PROTEIN"/>
    <property type="match status" value="1"/>
</dbReference>
<keyword evidence="2" id="KW-0812">Transmembrane</keyword>
<protein>
    <recommendedName>
        <fullName evidence="5">Low temperature requirement protein LtrA</fullName>
    </recommendedName>
</protein>
<accession>A0ABN1WE66</accession>
<evidence type="ECO:0000256" key="1">
    <source>
        <dbReference type="SAM" id="MobiDB-lite"/>
    </source>
</evidence>
<gene>
    <name evidence="3" type="ORF">GCM10009665_38240</name>
</gene>
<evidence type="ECO:0000313" key="3">
    <source>
        <dbReference type="EMBL" id="GAA1243765.1"/>
    </source>
</evidence>
<feature type="region of interest" description="Disordered" evidence="1">
    <location>
        <begin position="368"/>
        <end position="395"/>
    </location>
</feature>
<feature type="compositionally biased region" description="Low complexity" evidence="1">
    <location>
        <begin position="445"/>
        <end position="470"/>
    </location>
</feature>
<reference evidence="3 4" key="1">
    <citation type="journal article" date="2019" name="Int. J. Syst. Evol. Microbiol.">
        <title>The Global Catalogue of Microorganisms (GCM) 10K type strain sequencing project: providing services to taxonomists for standard genome sequencing and annotation.</title>
        <authorList>
            <consortium name="The Broad Institute Genomics Platform"/>
            <consortium name="The Broad Institute Genome Sequencing Center for Infectious Disease"/>
            <person name="Wu L."/>
            <person name="Ma J."/>
        </authorList>
    </citation>
    <scope>NUCLEOTIDE SEQUENCE [LARGE SCALE GENOMIC DNA]</scope>
    <source>
        <strain evidence="3 4">JCM 13004</strain>
    </source>
</reference>
<dbReference type="Gene3D" id="2.160.20.80">
    <property type="entry name" value="E3 ubiquitin-protein ligase SopA"/>
    <property type="match status" value="1"/>
</dbReference>
<feature type="transmembrane region" description="Helical" evidence="2">
    <location>
        <begin position="158"/>
        <end position="177"/>
    </location>
</feature>
<name>A0ABN1WE66_9ACTN</name>
<feature type="compositionally biased region" description="Gly residues" evidence="1">
    <location>
        <begin position="381"/>
        <end position="395"/>
    </location>
</feature>
<feature type="transmembrane region" description="Helical" evidence="2">
    <location>
        <begin position="250"/>
        <end position="271"/>
    </location>
</feature>
<feature type="transmembrane region" description="Helical" evidence="2">
    <location>
        <begin position="127"/>
        <end position="146"/>
    </location>
</feature>
<evidence type="ECO:0008006" key="5">
    <source>
        <dbReference type="Google" id="ProtNLM"/>
    </source>
</evidence>
<feature type="transmembrane region" description="Helical" evidence="2">
    <location>
        <begin position="65"/>
        <end position="88"/>
    </location>
</feature>
<dbReference type="Pfam" id="PF13599">
    <property type="entry name" value="Pentapeptide_4"/>
    <property type="match status" value="1"/>
</dbReference>
<dbReference type="PANTHER" id="PTHR36840">
    <property type="entry name" value="BLL5714 PROTEIN"/>
    <property type="match status" value="1"/>
</dbReference>
<dbReference type="SUPFAM" id="SSF141571">
    <property type="entry name" value="Pentapeptide repeat-like"/>
    <property type="match status" value="1"/>
</dbReference>
<keyword evidence="2" id="KW-0472">Membrane</keyword>
<organism evidence="3 4">
    <name type="scientific">Kitasatospora nipponensis</name>
    <dbReference type="NCBI Taxonomy" id="258049"/>
    <lineage>
        <taxon>Bacteria</taxon>
        <taxon>Bacillati</taxon>
        <taxon>Actinomycetota</taxon>
        <taxon>Actinomycetes</taxon>
        <taxon>Kitasatosporales</taxon>
        <taxon>Streptomycetaceae</taxon>
        <taxon>Kitasatospora</taxon>
    </lineage>
</organism>
<keyword evidence="2" id="KW-1133">Transmembrane helix</keyword>
<evidence type="ECO:0000256" key="2">
    <source>
        <dbReference type="SAM" id="Phobius"/>
    </source>
</evidence>
<keyword evidence="4" id="KW-1185">Reference proteome</keyword>
<dbReference type="InterPro" id="IPR001646">
    <property type="entry name" value="5peptide_repeat"/>
</dbReference>
<dbReference type="Proteomes" id="UP001500037">
    <property type="component" value="Unassembled WGS sequence"/>
</dbReference>
<feature type="region of interest" description="Disordered" evidence="1">
    <location>
        <begin position="319"/>
        <end position="347"/>
    </location>
</feature>
<feature type="transmembrane region" description="Helical" evidence="2">
    <location>
        <begin position="283"/>
        <end position="304"/>
    </location>
</feature>
<dbReference type="EMBL" id="BAAALF010000065">
    <property type="protein sequence ID" value="GAA1243765.1"/>
    <property type="molecule type" value="Genomic_DNA"/>
</dbReference>
<feature type="compositionally biased region" description="Basic residues" evidence="1">
    <location>
        <begin position="324"/>
        <end position="337"/>
    </location>
</feature>
<sequence>MTTRPPAVAGAPQDPVVRPMVPRSRDEPHRTATPLELFFDLCFVVAVAQAGRQLALALAEGHLRVALVGYLFAFFAVWWAWMNFTWFASAYDCDDVPYRLATLVQITGALILAAGIPRLFVDHDFTLGVLGYVVMRLALVTQWVRAARGESGPARRMAYGYAAGITLVQLGWVLVLLLPQAAIPYVVPLGIVAELGVPALAERRVQTSWHPHHITERYGLFTLIVLGETVSAATVAMQSAVDEHEALGELIPIAIGGILLCFSAWWIYFATPVHQHLRSNRQAFLWGYGHYLIFGSAAAIGAGLEVAVEHAVGLSHLSDAAGGGRRRGGAPRRHRAGRALPGHGLGAARAAQQDRGRAVGAAAVRGGGAGLHGGGERGDAGGRVGGGAHGGGGGLAARSRTAAVAAVVAAAVGVAAAAAVRGAVGVAVGGLCHDRRQCPNPPSPRIRAMPQQPARPARPARSAKPARAVGPAAPARLADLPYAELLQPHRGGLGRDTRYDTVHFEGGSYQGAQGGSSVFLECAFSGVSVTESALRQARFTEVWMEQCRWVATDLAESEWQDVTVVAGLFAGISAFGSQLRRLTLRQCKLESVNLRAAVLRDVVFEDCQLRDVDFGSGAKLTGVSFPGSSLEEVRFGGSRLERTDLRGATRLGLPDGHEGLRGAVISSPQLFELAPQFAHALGVVVQDD</sequence>
<feature type="region of interest" description="Disordered" evidence="1">
    <location>
        <begin position="1"/>
        <end position="28"/>
    </location>
</feature>
<proteinExistence type="predicted"/>
<feature type="compositionally biased region" description="Low complexity" evidence="1">
    <location>
        <begin position="338"/>
        <end position="347"/>
    </location>
</feature>
<dbReference type="Pfam" id="PF06772">
    <property type="entry name" value="LtrA"/>
    <property type="match status" value="1"/>
</dbReference>
<dbReference type="InterPro" id="IPR010640">
    <property type="entry name" value="Low_temperature_requirement_A"/>
</dbReference>